<keyword evidence="3" id="KW-1185">Reference proteome</keyword>
<gene>
    <name evidence="2" type="ORF">GCM10011351_27040</name>
</gene>
<proteinExistence type="predicted"/>
<evidence type="ECO:0000313" key="3">
    <source>
        <dbReference type="Proteomes" id="UP000618460"/>
    </source>
</evidence>
<dbReference type="EMBL" id="BMLG01000020">
    <property type="protein sequence ID" value="GGM39460.1"/>
    <property type="molecule type" value="Genomic_DNA"/>
</dbReference>
<dbReference type="OrthoDB" id="9763644at2"/>
<reference evidence="2" key="1">
    <citation type="journal article" date="2014" name="Int. J. Syst. Evol. Microbiol.">
        <title>Complete genome sequence of Corynebacterium casei LMG S-19264T (=DSM 44701T), isolated from a smear-ripened cheese.</title>
        <authorList>
            <consortium name="US DOE Joint Genome Institute (JGI-PGF)"/>
            <person name="Walter F."/>
            <person name="Albersmeier A."/>
            <person name="Kalinowski J."/>
            <person name="Ruckert C."/>
        </authorList>
    </citation>
    <scope>NUCLEOTIDE SEQUENCE</scope>
    <source>
        <strain evidence="2">CGMCC 1.6333</strain>
    </source>
</reference>
<dbReference type="InterPro" id="IPR025048">
    <property type="entry name" value="DUF3987"/>
</dbReference>
<reference evidence="2" key="2">
    <citation type="submission" date="2020-09" db="EMBL/GenBank/DDBJ databases">
        <authorList>
            <person name="Sun Q."/>
            <person name="Zhou Y."/>
        </authorList>
    </citation>
    <scope>NUCLEOTIDE SEQUENCE</scope>
    <source>
        <strain evidence="2">CGMCC 1.6333</strain>
    </source>
</reference>
<accession>A0A917TV87</accession>
<dbReference type="AlphaFoldDB" id="A0A917TV87"/>
<name>A0A917TV87_9BACI</name>
<evidence type="ECO:0008006" key="4">
    <source>
        <dbReference type="Google" id="ProtNLM"/>
    </source>
</evidence>
<keyword evidence="1" id="KW-0175">Coiled coil</keyword>
<sequence length="493" mass="56524">MNNIDALIQEQHQELQWQEPVPFDEFKLPSFNIEIFPNWLRDYVWGVSETTQTPVDAASMVAISVLSTVASKKFYVQVTNEWSESLNTYAIFALPPGNRKSSVFKLFQEPITIQEKIEKERVVNLVREQKAIIKAKQKRIDSLENEYAKSGDESKLSLIQDLTKEVEEESVLTIPRYITGDITPEQLGVLLSENNEKIALLSAEGGGVFSNMAGRYSGNGKANIDIYLNGHTGDFTPIDRIGREPILLNEPCLTIGLFIQPGVIREVPRVFMERGLMQRFLYSFPKSLVGYRKIDPKSIDKEVKSNYLFYMNKLILFQSNESIKLTFDNDAKIDEQQLRRDIENMLKEDEALSDIKEWGSKLAGQIIRIAGLLHVAEHITSNIIEIPEQINSCTFRKAKSLLTYFIEHAKAAFGVMGTDEGIEDAKYLLKVIKRKDSHLVDYRELQMQTRRRFKKAIHLKKVLNDLQERGYIIPKKEGRKTVYEVNPYVYNSG</sequence>
<organism evidence="2 3">
    <name type="scientific">Paraliobacillus quinghaiensis</name>
    <dbReference type="NCBI Taxonomy" id="470815"/>
    <lineage>
        <taxon>Bacteria</taxon>
        <taxon>Bacillati</taxon>
        <taxon>Bacillota</taxon>
        <taxon>Bacilli</taxon>
        <taxon>Bacillales</taxon>
        <taxon>Bacillaceae</taxon>
        <taxon>Paraliobacillus</taxon>
    </lineage>
</organism>
<evidence type="ECO:0000313" key="2">
    <source>
        <dbReference type="EMBL" id="GGM39460.1"/>
    </source>
</evidence>
<evidence type="ECO:0000256" key="1">
    <source>
        <dbReference type="SAM" id="Coils"/>
    </source>
</evidence>
<dbReference type="Pfam" id="PF13148">
    <property type="entry name" value="DUF3987"/>
    <property type="match status" value="1"/>
</dbReference>
<protein>
    <recommendedName>
        <fullName evidence="4">DUF3987 domain-containing protein</fullName>
    </recommendedName>
</protein>
<dbReference type="Proteomes" id="UP000618460">
    <property type="component" value="Unassembled WGS sequence"/>
</dbReference>
<dbReference type="RefSeq" id="WP_117156334.1">
    <property type="nucleotide sequence ID" value="NZ_BMLG01000020.1"/>
</dbReference>
<comment type="caution">
    <text evidence="2">The sequence shown here is derived from an EMBL/GenBank/DDBJ whole genome shotgun (WGS) entry which is preliminary data.</text>
</comment>
<feature type="coiled-coil region" evidence="1">
    <location>
        <begin position="126"/>
        <end position="153"/>
    </location>
</feature>